<reference evidence="3 4" key="1">
    <citation type="submission" date="2019-10" db="EMBL/GenBank/DDBJ databases">
        <title>Whole genome shotgun sequence of Acrocarpospora macrocephala NBRC 16266.</title>
        <authorList>
            <person name="Ichikawa N."/>
            <person name="Kimura A."/>
            <person name="Kitahashi Y."/>
            <person name="Komaki H."/>
            <person name="Oguchi A."/>
        </authorList>
    </citation>
    <scope>NUCLEOTIDE SEQUENCE [LARGE SCALE GENOMIC DNA]</scope>
    <source>
        <strain evidence="3 4">NBRC 16266</strain>
    </source>
</reference>
<gene>
    <name evidence="3" type="ORF">Amac_089540</name>
</gene>
<organism evidence="3 4">
    <name type="scientific">Acrocarpospora macrocephala</name>
    <dbReference type="NCBI Taxonomy" id="150177"/>
    <lineage>
        <taxon>Bacteria</taxon>
        <taxon>Bacillati</taxon>
        <taxon>Actinomycetota</taxon>
        <taxon>Actinomycetes</taxon>
        <taxon>Streptosporangiales</taxon>
        <taxon>Streptosporangiaceae</taxon>
        <taxon>Acrocarpospora</taxon>
    </lineage>
</organism>
<protein>
    <recommendedName>
        <fullName evidence="5">DUF5666 domain-containing protein</fullName>
    </recommendedName>
</protein>
<dbReference type="EMBL" id="BLAE01000074">
    <property type="protein sequence ID" value="GES15357.1"/>
    <property type="molecule type" value="Genomic_DNA"/>
</dbReference>
<evidence type="ECO:0000313" key="4">
    <source>
        <dbReference type="Proteomes" id="UP000331127"/>
    </source>
</evidence>
<evidence type="ECO:0000256" key="1">
    <source>
        <dbReference type="SAM" id="MobiDB-lite"/>
    </source>
</evidence>
<sequence>MNDPEFRPAEVLGYEPVRRSKNRVVIAGVAAALTVVTGVGVAAAASSPTPSESGSPAPSESGTPTPSGTPSPVEPSEKPGRIWGPMKGGMFGAIHGEFVVPKEEGGFQTVSTQNGTVTAVDQASVTVRSEDGFSRTYTIADTTRVNGGREGIDSVEVNDQVTVLATVEAGKATATMVINMTRPEWPGWVGPRGGGLEWGPGPELRKRFSHGDQEKLKRFPPDSEPAPDSAKPEPVTPTPTT</sequence>
<keyword evidence="2" id="KW-0472">Membrane</keyword>
<feature type="compositionally biased region" description="Basic and acidic residues" evidence="1">
    <location>
        <begin position="203"/>
        <end position="221"/>
    </location>
</feature>
<keyword evidence="2" id="KW-1133">Transmembrane helix</keyword>
<evidence type="ECO:0000256" key="2">
    <source>
        <dbReference type="SAM" id="Phobius"/>
    </source>
</evidence>
<feature type="region of interest" description="Disordered" evidence="1">
    <location>
        <begin position="191"/>
        <end position="241"/>
    </location>
</feature>
<dbReference type="Proteomes" id="UP000331127">
    <property type="component" value="Unassembled WGS sequence"/>
</dbReference>
<feature type="compositionally biased region" description="Low complexity" evidence="1">
    <location>
        <begin position="43"/>
        <end position="66"/>
    </location>
</feature>
<comment type="caution">
    <text evidence="3">The sequence shown here is derived from an EMBL/GenBank/DDBJ whole genome shotgun (WGS) entry which is preliminary data.</text>
</comment>
<name>A0A5M3X0T2_9ACTN</name>
<feature type="region of interest" description="Disordered" evidence="1">
    <location>
        <begin position="43"/>
        <end position="86"/>
    </location>
</feature>
<dbReference type="AlphaFoldDB" id="A0A5M3X0T2"/>
<evidence type="ECO:0008006" key="5">
    <source>
        <dbReference type="Google" id="ProtNLM"/>
    </source>
</evidence>
<keyword evidence="2" id="KW-0812">Transmembrane</keyword>
<evidence type="ECO:0000313" key="3">
    <source>
        <dbReference type="EMBL" id="GES15357.1"/>
    </source>
</evidence>
<accession>A0A5M3X0T2</accession>
<keyword evidence="4" id="KW-1185">Reference proteome</keyword>
<feature type="transmembrane region" description="Helical" evidence="2">
    <location>
        <begin position="24"/>
        <end position="45"/>
    </location>
</feature>
<proteinExistence type="predicted"/>